<proteinExistence type="predicted"/>
<dbReference type="Gramene" id="AET4Gv20433100.2">
    <property type="protein sequence ID" value="AET4Gv20433100.2"/>
    <property type="gene ID" value="AET4Gv20433100"/>
</dbReference>
<evidence type="ECO:0000313" key="2">
    <source>
        <dbReference type="Proteomes" id="UP000015105"/>
    </source>
</evidence>
<reference evidence="2" key="1">
    <citation type="journal article" date="2014" name="Science">
        <title>Ancient hybridizations among the ancestral genomes of bread wheat.</title>
        <authorList>
            <consortium name="International Wheat Genome Sequencing Consortium,"/>
            <person name="Marcussen T."/>
            <person name="Sandve S.R."/>
            <person name="Heier L."/>
            <person name="Spannagl M."/>
            <person name="Pfeifer M."/>
            <person name="Jakobsen K.S."/>
            <person name="Wulff B.B."/>
            <person name="Steuernagel B."/>
            <person name="Mayer K.F."/>
            <person name="Olsen O.A."/>
        </authorList>
    </citation>
    <scope>NUCLEOTIDE SEQUENCE [LARGE SCALE GENOMIC DNA]</scope>
    <source>
        <strain evidence="2">cv. AL8/78</strain>
    </source>
</reference>
<protein>
    <submittedName>
        <fullName evidence="1">Uncharacterized protein</fullName>
    </submittedName>
</protein>
<dbReference type="EnsemblPlants" id="AET4Gv20433100.2">
    <property type="protein sequence ID" value="AET4Gv20433100.2"/>
    <property type="gene ID" value="AET4Gv20433100"/>
</dbReference>
<keyword evidence="2" id="KW-1185">Reference proteome</keyword>
<reference evidence="2" key="2">
    <citation type="journal article" date="2017" name="Nat. Plants">
        <title>The Aegilops tauschii genome reveals multiple impacts of transposons.</title>
        <authorList>
            <person name="Zhao G."/>
            <person name="Zou C."/>
            <person name="Li K."/>
            <person name="Wang K."/>
            <person name="Li T."/>
            <person name="Gao L."/>
            <person name="Zhang X."/>
            <person name="Wang H."/>
            <person name="Yang Z."/>
            <person name="Liu X."/>
            <person name="Jiang W."/>
            <person name="Mao L."/>
            <person name="Kong X."/>
            <person name="Jiao Y."/>
            <person name="Jia J."/>
        </authorList>
    </citation>
    <scope>NUCLEOTIDE SEQUENCE [LARGE SCALE GENOMIC DNA]</scope>
    <source>
        <strain evidence="2">cv. AL8/78</strain>
    </source>
</reference>
<dbReference type="Proteomes" id="UP000015105">
    <property type="component" value="Chromosome 4D"/>
</dbReference>
<name>A0A453I381_AEGTS</name>
<evidence type="ECO:0000313" key="1">
    <source>
        <dbReference type="EnsemblPlants" id="AET4Gv20433100.2"/>
    </source>
</evidence>
<dbReference type="AlphaFoldDB" id="A0A453I381"/>
<reference evidence="1" key="3">
    <citation type="journal article" date="2017" name="Nature">
        <title>Genome sequence of the progenitor of the wheat D genome Aegilops tauschii.</title>
        <authorList>
            <person name="Luo M.C."/>
            <person name="Gu Y.Q."/>
            <person name="Puiu D."/>
            <person name="Wang H."/>
            <person name="Twardziok S.O."/>
            <person name="Deal K.R."/>
            <person name="Huo N."/>
            <person name="Zhu T."/>
            <person name="Wang L."/>
            <person name="Wang Y."/>
            <person name="McGuire P.E."/>
            <person name="Liu S."/>
            <person name="Long H."/>
            <person name="Ramasamy R.K."/>
            <person name="Rodriguez J.C."/>
            <person name="Van S.L."/>
            <person name="Yuan L."/>
            <person name="Wang Z."/>
            <person name="Xia Z."/>
            <person name="Xiao L."/>
            <person name="Anderson O.D."/>
            <person name="Ouyang S."/>
            <person name="Liang Y."/>
            <person name="Zimin A.V."/>
            <person name="Pertea G."/>
            <person name="Qi P."/>
            <person name="Bennetzen J.L."/>
            <person name="Dai X."/>
            <person name="Dawson M.W."/>
            <person name="Muller H.G."/>
            <person name="Kugler K."/>
            <person name="Rivarola-Duarte L."/>
            <person name="Spannagl M."/>
            <person name="Mayer K.F.X."/>
            <person name="Lu F.H."/>
            <person name="Bevan M.W."/>
            <person name="Leroy P."/>
            <person name="Li P."/>
            <person name="You F.M."/>
            <person name="Sun Q."/>
            <person name="Liu Z."/>
            <person name="Lyons E."/>
            <person name="Wicker T."/>
            <person name="Salzberg S.L."/>
            <person name="Devos K.M."/>
            <person name="Dvorak J."/>
        </authorList>
    </citation>
    <scope>NUCLEOTIDE SEQUENCE [LARGE SCALE GENOMIC DNA]</scope>
    <source>
        <strain evidence="1">cv. AL8/78</strain>
    </source>
</reference>
<organism evidence="1 2">
    <name type="scientific">Aegilops tauschii subsp. strangulata</name>
    <name type="common">Goatgrass</name>
    <dbReference type="NCBI Taxonomy" id="200361"/>
    <lineage>
        <taxon>Eukaryota</taxon>
        <taxon>Viridiplantae</taxon>
        <taxon>Streptophyta</taxon>
        <taxon>Embryophyta</taxon>
        <taxon>Tracheophyta</taxon>
        <taxon>Spermatophyta</taxon>
        <taxon>Magnoliopsida</taxon>
        <taxon>Liliopsida</taxon>
        <taxon>Poales</taxon>
        <taxon>Poaceae</taxon>
        <taxon>BOP clade</taxon>
        <taxon>Pooideae</taxon>
        <taxon>Triticodae</taxon>
        <taxon>Triticeae</taxon>
        <taxon>Triticinae</taxon>
        <taxon>Aegilops</taxon>
    </lineage>
</organism>
<accession>A0A453I381</accession>
<sequence>CSGGWAAAGSTDGLPGELSWWSAADLGVFLAGGRVCVGGLAWSCAGCRGGATQGVSGGEVGWRDGRRRREFGPPVTGTGVCRSGCVRSPSSPFPRPSAGRCSSGVVRGGTYAAVWRSGASFGAKPVTLAGLGGVWMQGGGLGGGRRDVCGRSSRLRCWCAAISTRVVWLRVVGGGRVRWRGVSAGYTTCSWADGGDVRGRRILHQGSVAVFPLLRDAPGENLIFVIGRWRLPIVVPFWRHRPGVPAPSLSASPLLGRLRRSP</sequence>
<reference evidence="1" key="4">
    <citation type="submission" date="2019-03" db="UniProtKB">
        <authorList>
            <consortium name="EnsemblPlants"/>
        </authorList>
    </citation>
    <scope>IDENTIFICATION</scope>
</reference>
<reference evidence="1" key="5">
    <citation type="journal article" date="2021" name="G3 (Bethesda)">
        <title>Aegilops tauschii genome assembly Aet v5.0 features greater sequence contiguity and improved annotation.</title>
        <authorList>
            <person name="Wang L."/>
            <person name="Zhu T."/>
            <person name="Rodriguez J.C."/>
            <person name="Deal K.R."/>
            <person name="Dubcovsky J."/>
            <person name="McGuire P.E."/>
            <person name="Lux T."/>
            <person name="Spannagl M."/>
            <person name="Mayer K.F.X."/>
            <person name="Baldrich P."/>
            <person name="Meyers B.C."/>
            <person name="Huo N."/>
            <person name="Gu Y.Q."/>
            <person name="Zhou H."/>
            <person name="Devos K.M."/>
            <person name="Bennetzen J.L."/>
            <person name="Unver T."/>
            <person name="Budak H."/>
            <person name="Gulick P.J."/>
            <person name="Galiba G."/>
            <person name="Kalapos B."/>
            <person name="Nelson D.R."/>
            <person name="Li P."/>
            <person name="You F.M."/>
            <person name="Luo M.C."/>
            <person name="Dvorak J."/>
        </authorList>
    </citation>
    <scope>NUCLEOTIDE SEQUENCE [LARGE SCALE GENOMIC DNA]</scope>
    <source>
        <strain evidence="1">cv. AL8/78</strain>
    </source>
</reference>